<feature type="domain" description="Phage capsid-like C-terminal" evidence="4">
    <location>
        <begin position="141"/>
        <end position="418"/>
    </location>
</feature>
<dbReference type="eggNOG" id="COG4653">
    <property type="taxonomic scope" value="Bacteria"/>
</dbReference>
<sequence>MKRKLQEMLAKKEARKKELAAKADSATTVEELRGINAELETLNAEISDLRGMMEAAPDDIPAEPQLPTPEGRSVPAPSPVGGTKILATYGVGGGERREQEVDDVYGTVEYRKAFMEFAKTGKVTPELRADAMTTSTDVSAVVPTTILNEIIRKINVYGQIYARIRKLNIKGGVTVPILSLKPAATWIGENKPSDKQKVKANNNISFSYYGLECKVSTSLLADTVSLAGFESVITDLIVEAMVQAIDYAVIKGDGTGKPTGITQDSRVPKTQVVTLSPAEFTDWSAWHKKVFAKMPLAYKAGAAFIMASGTFEGYIDGMVDKNGQPVGRVNYGITEGAQERFGGKEVIQVEDDIVAPYDDAAEGEVVAVYCDLRNYAFNSNLQMTMYRYFWHDTNEWVDKAILIADGKLIDPYGVVIIKKGPAA</sequence>
<dbReference type="OrthoDB" id="9786516at2"/>
<dbReference type="Pfam" id="PF05065">
    <property type="entry name" value="Phage_capsid"/>
    <property type="match status" value="1"/>
</dbReference>
<dbReference type="AlphaFoldDB" id="A0A074M666"/>
<evidence type="ECO:0000313" key="6">
    <source>
        <dbReference type="Proteomes" id="UP000027931"/>
    </source>
</evidence>
<evidence type="ECO:0000256" key="1">
    <source>
        <dbReference type="ARBA" id="ARBA00004328"/>
    </source>
</evidence>
<keyword evidence="2" id="KW-0175">Coiled coil</keyword>
<dbReference type="EMBL" id="JMIR01000037">
    <property type="protein sequence ID" value="KEO81497.1"/>
    <property type="molecule type" value="Genomic_DNA"/>
</dbReference>
<dbReference type="SUPFAM" id="SSF56563">
    <property type="entry name" value="Major capsid protein gp5"/>
    <property type="match status" value="1"/>
</dbReference>
<organism evidence="5 6">
    <name type="scientific">Tumebacillus flagellatus</name>
    <dbReference type="NCBI Taxonomy" id="1157490"/>
    <lineage>
        <taxon>Bacteria</taxon>
        <taxon>Bacillati</taxon>
        <taxon>Bacillota</taxon>
        <taxon>Bacilli</taxon>
        <taxon>Bacillales</taxon>
        <taxon>Alicyclobacillaceae</taxon>
        <taxon>Tumebacillus</taxon>
    </lineage>
</organism>
<dbReference type="InterPro" id="IPR024455">
    <property type="entry name" value="Phage_capsid"/>
</dbReference>
<name>A0A074M666_9BACL</name>
<evidence type="ECO:0000256" key="2">
    <source>
        <dbReference type="SAM" id="Coils"/>
    </source>
</evidence>
<dbReference type="STRING" id="1157490.EL26_20710"/>
<comment type="subcellular location">
    <subcellularLocation>
        <location evidence="1">Virion</location>
    </subcellularLocation>
</comment>
<evidence type="ECO:0000256" key="3">
    <source>
        <dbReference type="SAM" id="MobiDB-lite"/>
    </source>
</evidence>
<evidence type="ECO:0000313" key="5">
    <source>
        <dbReference type="EMBL" id="KEO81497.1"/>
    </source>
</evidence>
<accession>A0A074M666</accession>
<feature type="region of interest" description="Disordered" evidence="3">
    <location>
        <begin position="57"/>
        <end position="79"/>
    </location>
</feature>
<dbReference type="Proteomes" id="UP000027931">
    <property type="component" value="Unassembled WGS sequence"/>
</dbReference>
<evidence type="ECO:0000259" key="4">
    <source>
        <dbReference type="Pfam" id="PF05065"/>
    </source>
</evidence>
<reference evidence="5 6" key="1">
    <citation type="journal article" date="2013" name="Int. J. Syst. Evol. Microbiol.">
        <title>Tumebacillus flagellatus sp. nov., an alpha-amylase/pullulanase-producing bacterium isolated from cassava wastewater.</title>
        <authorList>
            <person name="Wang Q."/>
            <person name="Xie N."/>
            <person name="Qin Y."/>
            <person name="Shen N."/>
            <person name="Zhu J."/>
            <person name="Mi H."/>
            <person name="Huang R."/>
        </authorList>
    </citation>
    <scope>NUCLEOTIDE SEQUENCE [LARGE SCALE GENOMIC DNA]</scope>
    <source>
        <strain evidence="5 6">GST4</strain>
    </source>
</reference>
<dbReference type="NCBIfam" id="TIGR01554">
    <property type="entry name" value="major_cap_HK97"/>
    <property type="match status" value="1"/>
</dbReference>
<keyword evidence="6" id="KW-1185">Reference proteome</keyword>
<protein>
    <recommendedName>
        <fullName evidence="4">Phage capsid-like C-terminal domain-containing protein</fullName>
    </recommendedName>
</protein>
<feature type="coiled-coil region" evidence="2">
    <location>
        <begin position="2"/>
        <end position="52"/>
    </location>
</feature>
<dbReference type="RefSeq" id="WP_038093115.1">
    <property type="nucleotide sequence ID" value="NZ_JMIR01000037.1"/>
</dbReference>
<gene>
    <name evidence="5" type="ORF">EL26_20710</name>
</gene>
<dbReference type="InterPro" id="IPR054612">
    <property type="entry name" value="Phage_capsid-like_C"/>
</dbReference>
<comment type="caution">
    <text evidence="5">The sequence shown here is derived from an EMBL/GenBank/DDBJ whole genome shotgun (WGS) entry which is preliminary data.</text>
</comment>
<proteinExistence type="predicted"/>